<dbReference type="SUPFAM" id="SSF48452">
    <property type="entry name" value="TPR-like"/>
    <property type="match status" value="1"/>
</dbReference>
<gene>
    <name evidence="10" type="primary">ccmI</name>
    <name evidence="10" type="ORF">CWI83_04715</name>
</gene>
<comment type="caution">
    <text evidence="10">The sequence shown here is derived from an EMBL/GenBank/DDBJ whole genome shotgun (WGS) entry which is preliminary data.</text>
</comment>
<dbReference type="GO" id="GO:0030313">
    <property type="term" value="C:cell envelope"/>
    <property type="evidence" value="ECO:0007669"/>
    <property type="project" value="UniProtKB-SubCell"/>
</dbReference>
<dbReference type="Proteomes" id="UP000288279">
    <property type="component" value="Unassembled WGS sequence"/>
</dbReference>
<accession>A0A432ZJY6</accession>
<dbReference type="InterPro" id="IPR019734">
    <property type="entry name" value="TPR_rpt"/>
</dbReference>
<evidence type="ECO:0000313" key="10">
    <source>
        <dbReference type="EMBL" id="RUO78335.1"/>
    </source>
</evidence>
<dbReference type="PANTHER" id="PTHR47870">
    <property type="entry name" value="CYTOCHROME C-TYPE BIOGENESIS PROTEIN CCMH"/>
    <property type="match status" value="1"/>
</dbReference>
<sequence length="402" mass="44508">MIWLYAFLTGLIGAAFLLVLGRRQHEQQRTRLQVNQELYEQRKLEIEQEQKDGLLTENAARRALLELDKRFISENSEVEQFDDRKVGKVIYLPAALILITTVVLYALFGGWKLQQQADEALAKLPELGRKVMSDDAAATTPAELSQFALGLRQKLMQAPNDPVPWLIYGRVMTVMQQPEQAIEAYEKSLALNPERSATIVSYAELLVNLGTDEHIARAGQLLAQLLQREPNNLEALSLIGLVAYQRGDYAQAISAWQLLTEQVADDSARTQALQAAIADAQGRLAQQQLQLTVVVELAPELATQVPDNATLFVYVRAVDGVPMPAAVVRQAVTEFPVTVTLSSADAMLPDYNLTNLNQWQVQARISLDEQIDREPGDIDASPVVVAAQSQTVELVIDSLVSE</sequence>
<keyword evidence="7" id="KW-0472">Membrane</keyword>
<evidence type="ECO:0000313" key="11">
    <source>
        <dbReference type="Proteomes" id="UP000288279"/>
    </source>
</evidence>
<feature type="transmembrane region" description="Helical" evidence="7">
    <location>
        <begin position="6"/>
        <end position="22"/>
    </location>
</feature>
<dbReference type="Pfam" id="PF23892">
    <property type="entry name" value="Ig_CycH"/>
    <property type="match status" value="1"/>
</dbReference>
<evidence type="ECO:0000256" key="5">
    <source>
        <dbReference type="PROSITE-ProRule" id="PRU00339"/>
    </source>
</evidence>
<dbReference type="OrthoDB" id="9776053at2"/>
<evidence type="ECO:0000259" key="9">
    <source>
        <dbReference type="Pfam" id="PF23914"/>
    </source>
</evidence>
<comment type="subcellular location">
    <subcellularLocation>
        <location evidence="1">Cell envelope</location>
    </subcellularLocation>
</comment>
<dbReference type="InterPro" id="IPR051263">
    <property type="entry name" value="C-type_cytochrome_biogenesis"/>
</dbReference>
<feature type="repeat" description="TPR" evidence="5">
    <location>
        <begin position="162"/>
        <end position="195"/>
    </location>
</feature>
<evidence type="ECO:0000256" key="7">
    <source>
        <dbReference type="SAM" id="Phobius"/>
    </source>
</evidence>
<dbReference type="NCBIfam" id="TIGR03142">
    <property type="entry name" value="cytochro_ccmI"/>
    <property type="match status" value="1"/>
</dbReference>
<protein>
    <submittedName>
        <fullName evidence="10">C-type cytochrome biogenesis protein CcmI</fullName>
    </submittedName>
</protein>
<keyword evidence="7" id="KW-0812">Transmembrane</keyword>
<dbReference type="GO" id="GO:0017004">
    <property type="term" value="P:cytochrome complex assembly"/>
    <property type="evidence" value="ECO:0007669"/>
    <property type="project" value="UniProtKB-KW"/>
</dbReference>
<dbReference type="PANTHER" id="PTHR47870:SF1">
    <property type="entry name" value="CYTOCHROME C-TYPE BIOGENESIS PROTEIN CCMH"/>
    <property type="match status" value="1"/>
</dbReference>
<evidence type="ECO:0000256" key="1">
    <source>
        <dbReference type="ARBA" id="ARBA00004196"/>
    </source>
</evidence>
<keyword evidence="11" id="KW-1185">Reference proteome</keyword>
<dbReference type="PROSITE" id="PS50005">
    <property type="entry name" value="TPR"/>
    <property type="match status" value="1"/>
</dbReference>
<name>A0A432ZJY6_9GAMM</name>
<feature type="transmembrane region" description="Helical" evidence="7">
    <location>
        <begin position="89"/>
        <end position="111"/>
    </location>
</feature>
<dbReference type="InterPro" id="IPR011990">
    <property type="entry name" value="TPR-like_helical_dom_sf"/>
</dbReference>
<evidence type="ECO:0000259" key="8">
    <source>
        <dbReference type="Pfam" id="PF23892"/>
    </source>
</evidence>
<keyword evidence="2" id="KW-0677">Repeat</keyword>
<keyword evidence="6" id="KW-0175">Coiled coil</keyword>
<feature type="domain" description="Cytochrome c-type biogenesis protein H Ig-like" evidence="8">
    <location>
        <begin position="291"/>
        <end position="397"/>
    </location>
</feature>
<proteinExistence type="predicted"/>
<dbReference type="AlphaFoldDB" id="A0A432ZJY6"/>
<evidence type="ECO:0000256" key="3">
    <source>
        <dbReference type="ARBA" id="ARBA00022748"/>
    </source>
</evidence>
<dbReference type="InterPro" id="IPR056412">
    <property type="entry name" value="Ig_CycH"/>
</dbReference>
<dbReference type="SMART" id="SM00028">
    <property type="entry name" value="TPR"/>
    <property type="match status" value="2"/>
</dbReference>
<dbReference type="GO" id="GO:0005886">
    <property type="term" value="C:plasma membrane"/>
    <property type="evidence" value="ECO:0007669"/>
    <property type="project" value="TreeGrafter"/>
</dbReference>
<dbReference type="EMBL" id="PIQG01000002">
    <property type="protein sequence ID" value="RUO78335.1"/>
    <property type="molecule type" value="Genomic_DNA"/>
</dbReference>
<organism evidence="10 11">
    <name type="scientific">Pseudidiomarina taiwanensis</name>
    <dbReference type="NCBI Taxonomy" id="337250"/>
    <lineage>
        <taxon>Bacteria</taxon>
        <taxon>Pseudomonadati</taxon>
        <taxon>Pseudomonadota</taxon>
        <taxon>Gammaproteobacteria</taxon>
        <taxon>Alteromonadales</taxon>
        <taxon>Idiomarinaceae</taxon>
        <taxon>Pseudidiomarina</taxon>
    </lineage>
</organism>
<keyword evidence="7" id="KW-1133">Transmembrane helix</keyword>
<dbReference type="InterPro" id="IPR017560">
    <property type="entry name" value="Cyt_c_biogenesis_CcmI"/>
</dbReference>
<dbReference type="Pfam" id="PF23914">
    <property type="entry name" value="TPR_CcmH_CycH"/>
    <property type="match status" value="1"/>
</dbReference>
<dbReference type="RefSeq" id="WP_126826437.1">
    <property type="nucleotide sequence ID" value="NZ_PIQG01000002.1"/>
</dbReference>
<feature type="domain" description="Cytochrome c-type biogenesis protein H TPR" evidence="9">
    <location>
        <begin position="115"/>
        <end position="269"/>
    </location>
</feature>
<evidence type="ECO:0000256" key="2">
    <source>
        <dbReference type="ARBA" id="ARBA00022737"/>
    </source>
</evidence>
<keyword evidence="4 5" id="KW-0802">TPR repeat</keyword>
<dbReference type="Gene3D" id="1.25.40.10">
    <property type="entry name" value="Tetratricopeptide repeat domain"/>
    <property type="match status" value="1"/>
</dbReference>
<feature type="coiled-coil region" evidence="6">
    <location>
        <begin position="22"/>
        <end position="49"/>
    </location>
</feature>
<evidence type="ECO:0000256" key="4">
    <source>
        <dbReference type="ARBA" id="ARBA00022803"/>
    </source>
</evidence>
<dbReference type="InterPro" id="IPR056413">
    <property type="entry name" value="TPR_CcmH_CycH"/>
</dbReference>
<reference evidence="10 11" key="1">
    <citation type="journal article" date="2011" name="Front. Microbiol.">
        <title>Genomic signatures of strain selection and enhancement in Bacillus atrophaeus var. globigii, a historical biowarfare simulant.</title>
        <authorList>
            <person name="Gibbons H.S."/>
            <person name="Broomall S.M."/>
            <person name="McNew L.A."/>
            <person name="Daligault H."/>
            <person name="Chapman C."/>
            <person name="Bruce D."/>
            <person name="Karavis M."/>
            <person name="Krepps M."/>
            <person name="McGregor P.A."/>
            <person name="Hong C."/>
            <person name="Park K.H."/>
            <person name="Akmal A."/>
            <person name="Feldman A."/>
            <person name="Lin J.S."/>
            <person name="Chang W.E."/>
            <person name="Higgs B.W."/>
            <person name="Demirev P."/>
            <person name="Lindquist J."/>
            <person name="Liem A."/>
            <person name="Fochler E."/>
            <person name="Read T.D."/>
            <person name="Tapia R."/>
            <person name="Johnson S."/>
            <person name="Bishop-Lilly K.A."/>
            <person name="Detter C."/>
            <person name="Han C."/>
            <person name="Sozhamannan S."/>
            <person name="Rosenzweig C.N."/>
            <person name="Skowronski E.W."/>
        </authorList>
    </citation>
    <scope>NUCLEOTIDE SEQUENCE [LARGE SCALE GENOMIC DNA]</scope>
    <source>
        <strain evidence="10 11">PIT1</strain>
    </source>
</reference>
<evidence type="ECO:0000256" key="6">
    <source>
        <dbReference type="SAM" id="Coils"/>
    </source>
</evidence>
<keyword evidence="3" id="KW-0201">Cytochrome c-type biogenesis</keyword>